<feature type="transmembrane region" description="Helical" evidence="1">
    <location>
        <begin position="39"/>
        <end position="58"/>
    </location>
</feature>
<dbReference type="EMBL" id="AP023439">
    <property type="protein sequence ID" value="BCL21851.1"/>
    <property type="molecule type" value="Genomic_DNA"/>
</dbReference>
<dbReference type="AlphaFoldDB" id="A0A7G1NGD9"/>
<evidence type="ECO:0000313" key="2">
    <source>
        <dbReference type="EMBL" id="BCL21851.1"/>
    </source>
</evidence>
<accession>A0A7G1NGD9</accession>
<sequence length="86" mass="9320">MRNNHLPITIPWGVYMSGRAQLAQTGLPVLVLGGVTIPFGMYLALAVTVAALGLILFLKFGWRRHLTAGQLAPAKGATTERRRHGK</sequence>
<keyword evidence="1" id="KW-0812">Transmembrane</keyword>
<evidence type="ECO:0000256" key="1">
    <source>
        <dbReference type="SAM" id="Phobius"/>
    </source>
</evidence>
<dbReference type="Proteomes" id="UP000516373">
    <property type="component" value="Chromosome"/>
</dbReference>
<organism evidence="2 3">
    <name type="scientific">Streptomyces tuirus</name>
    <dbReference type="NCBI Taxonomy" id="68278"/>
    <lineage>
        <taxon>Bacteria</taxon>
        <taxon>Bacillati</taxon>
        <taxon>Actinomycetota</taxon>
        <taxon>Actinomycetes</taxon>
        <taxon>Kitasatosporales</taxon>
        <taxon>Streptomycetaceae</taxon>
        <taxon>Streptomyces</taxon>
    </lineage>
</organism>
<dbReference type="KEGG" id="stui:GCM10017668_36940"/>
<evidence type="ECO:0000313" key="3">
    <source>
        <dbReference type="Proteomes" id="UP000516373"/>
    </source>
</evidence>
<name>A0A7G1NGD9_9ACTN</name>
<keyword evidence="1" id="KW-1133">Transmembrane helix</keyword>
<protein>
    <submittedName>
        <fullName evidence="2">Uncharacterized protein</fullName>
    </submittedName>
</protein>
<keyword evidence="1" id="KW-0472">Membrane</keyword>
<reference evidence="2 3" key="1">
    <citation type="journal article" date="2014" name="Int. J. Syst. Evol. Microbiol.">
        <title>Complete genome sequence of Corynebacterium casei LMG S-19264T (=DSM 44701T), isolated from a smear-ripened cheese.</title>
        <authorList>
            <consortium name="US DOE Joint Genome Institute (JGI-PGF)"/>
            <person name="Walter F."/>
            <person name="Albersmeier A."/>
            <person name="Kalinowski J."/>
            <person name="Ruckert C."/>
        </authorList>
    </citation>
    <scope>NUCLEOTIDE SEQUENCE [LARGE SCALE GENOMIC DNA]</scope>
    <source>
        <strain evidence="2 3">JCM 4255</strain>
    </source>
</reference>
<proteinExistence type="predicted"/>
<gene>
    <name evidence="2" type="ORF">GCM10017668_36940</name>
</gene>